<proteinExistence type="predicted"/>
<keyword evidence="1" id="KW-1133">Transmembrane helix</keyword>
<keyword evidence="1" id="KW-0472">Membrane</keyword>
<evidence type="ECO:0000256" key="1">
    <source>
        <dbReference type="SAM" id="Phobius"/>
    </source>
</evidence>
<organism evidence="2 3">
    <name type="scientific">Nostoc flagelliforme FACHB-838</name>
    <dbReference type="NCBI Taxonomy" id="2692904"/>
    <lineage>
        <taxon>Bacteria</taxon>
        <taxon>Bacillati</taxon>
        <taxon>Cyanobacteriota</taxon>
        <taxon>Cyanophyceae</taxon>
        <taxon>Nostocales</taxon>
        <taxon>Nostocaceae</taxon>
        <taxon>Nostoc</taxon>
    </lineage>
</organism>
<evidence type="ECO:0000313" key="2">
    <source>
        <dbReference type="EMBL" id="MBD2536483.1"/>
    </source>
</evidence>
<accession>A0ABR8E4U3</accession>
<keyword evidence="1" id="KW-0812">Transmembrane</keyword>
<evidence type="ECO:0000313" key="3">
    <source>
        <dbReference type="Proteomes" id="UP000623440"/>
    </source>
</evidence>
<keyword evidence="3" id="KW-1185">Reference proteome</keyword>
<name>A0ABR8E4U3_9NOSO</name>
<feature type="transmembrane region" description="Helical" evidence="1">
    <location>
        <begin position="12"/>
        <end position="32"/>
    </location>
</feature>
<sequence length="53" mass="5741">MWAEVVRERSAFNSLHILIITPFAILGMIAFFNGAFRSGKPSAAANLPAVQAH</sequence>
<dbReference type="RefSeq" id="WP_190947197.1">
    <property type="nucleotide sequence ID" value="NZ_JACJSI010000468.1"/>
</dbReference>
<comment type="caution">
    <text evidence="2">The sequence shown here is derived from an EMBL/GenBank/DDBJ whole genome shotgun (WGS) entry which is preliminary data.</text>
</comment>
<dbReference type="Proteomes" id="UP000623440">
    <property type="component" value="Unassembled WGS sequence"/>
</dbReference>
<gene>
    <name evidence="2" type="ORF">H6G97_47300</name>
</gene>
<reference evidence="2 3" key="1">
    <citation type="journal article" date="2020" name="ISME J.">
        <title>Comparative genomics reveals insights into cyanobacterial evolution and habitat adaptation.</title>
        <authorList>
            <person name="Chen M.Y."/>
            <person name="Teng W.K."/>
            <person name="Zhao L."/>
            <person name="Hu C.X."/>
            <person name="Zhou Y.K."/>
            <person name="Han B.P."/>
            <person name="Song L.R."/>
            <person name="Shu W.S."/>
        </authorList>
    </citation>
    <scope>NUCLEOTIDE SEQUENCE [LARGE SCALE GENOMIC DNA]</scope>
    <source>
        <strain evidence="2 3">FACHB-838</strain>
    </source>
</reference>
<protein>
    <submittedName>
        <fullName evidence="2">Uncharacterized protein</fullName>
    </submittedName>
</protein>
<dbReference type="EMBL" id="JACJSI010000468">
    <property type="protein sequence ID" value="MBD2536483.1"/>
    <property type="molecule type" value="Genomic_DNA"/>
</dbReference>